<gene>
    <name evidence="1" type="ORF">OIU74_012277</name>
</gene>
<dbReference type="EMBL" id="JAPFFM010000016">
    <property type="protein sequence ID" value="KAJ6700891.1"/>
    <property type="molecule type" value="Genomic_DNA"/>
</dbReference>
<sequence length="66" mass="7330">MVADVLCAGPRQYYVKLYKLCASVLYPCANNVFACIVGNFVLCTRLQIVDNNGLLDNRYPTDVPPC</sequence>
<keyword evidence="2" id="KW-1185">Reference proteome</keyword>
<reference evidence="1" key="2">
    <citation type="journal article" date="2023" name="Int. J. Mol. Sci.">
        <title>De Novo Assembly and Annotation of 11 Diverse Shrub Willow (Salix) Genomes Reveals Novel Gene Organization in Sex-Linked Regions.</title>
        <authorList>
            <person name="Hyden B."/>
            <person name="Feng K."/>
            <person name="Yates T.B."/>
            <person name="Jawdy S."/>
            <person name="Cereghino C."/>
            <person name="Smart L.B."/>
            <person name="Muchero W."/>
        </authorList>
    </citation>
    <scope>NUCLEOTIDE SEQUENCE</scope>
    <source>
        <tissue evidence="1">Shoot tip</tissue>
    </source>
</reference>
<name>A0A9Q0Q6D1_9ROSI</name>
<organism evidence="1 2">
    <name type="scientific">Salix koriyanagi</name>
    <dbReference type="NCBI Taxonomy" id="2511006"/>
    <lineage>
        <taxon>Eukaryota</taxon>
        <taxon>Viridiplantae</taxon>
        <taxon>Streptophyta</taxon>
        <taxon>Embryophyta</taxon>
        <taxon>Tracheophyta</taxon>
        <taxon>Spermatophyta</taxon>
        <taxon>Magnoliopsida</taxon>
        <taxon>eudicotyledons</taxon>
        <taxon>Gunneridae</taxon>
        <taxon>Pentapetalae</taxon>
        <taxon>rosids</taxon>
        <taxon>fabids</taxon>
        <taxon>Malpighiales</taxon>
        <taxon>Salicaceae</taxon>
        <taxon>Saliceae</taxon>
        <taxon>Salix</taxon>
    </lineage>
</organism>
<proteinExistence type="predicted"/>
<accession>A0A9Q0Q6D1</accession>
<protein>
    <submittedName>
        <fullName evidence="1">Uncharacterized protein</fullName>
    </submittedName>
</protein>
<reference evidence="1" key="1">
    <citation type="submission" date="2022-11" db="EMBL/GenBank/DDBJ databases">
        <authorList>
            <person name="Hyden B.L."/>
            <person name="Feng K."/>
            <person name="Yates T."/>
            <person name="Jawdy S."/>
            <person name="Smart L.B."/>
            <person name="Muchero W."/>
        </authorList>
    </citation>
    <scope>NUCLEOTIDE SEQUENCE</scope>
    <source>
        <tissue evidence="1">Shoot tip</tissue>
    </source>
</reference>
<evidence type="ECO:0000313" key="1">
    <source>
        <dbReference type="EMBL" id="KAJ6700891.1"/>
    </source>
</evidence>
<evidence type="ECO:0000313" key="2">
    <source>
        <dbReference type="Proteomes" id="UP001151752"/>
    </source>
</evidence>
<comment type="caution">
    <text evidence="1">The sequence shown here is derived from an EMBL/GenBank/DDBJ whole genome shotgun (WGS) entry which is preliminary data.</text>
</comment>
<dbReference type="Proteomes" id="UP001151752">
    <property type="component" value="Chromosome 1"/>
</dbReference>
<dbReference type="AlphaFoldDB" id="A0A9Q0Q6D1"/>